<evidence type="ECO:0000313" key="1">
    <source>
        <dbReference type="Proteomes" id="UP000887580"/>
    </source>
</evidence>
<dbReference type="Proteomes" id="UP000887580">
    <property type="component" value="Unplaced"/>
</dbReference>
<accession>A0AC35GP72</accession>
<reference evidence="2" key="1">
    <citation type="submission" date="2022-11" db="UniProtKB">
        <authorList>
            <consortium name="WormBaseParasite"/>
        </authorList>
    </citation>
    <scope>IDENTIFICATION</scope>
</reference>
<proteinExistence type="predicted"/>
<protein>
    <submittedName>
        <fullName evidence="2">DUF4781 domain-containing protein</fullName>
    </submittedName>
</protein>
<sequence>MCYLLYGDPQQDLESDSRYELQLDKEYEELIRDVENEPLGILAMYKSHQRKKAEELTKKILSLERKTPEYLHAAIIFVCVRLFDSEVEDRFLPVPVIRVLKESGGSEDLCWFVDLEGRSYKSWKNYLSYNNLPQGEICFPCNGIYLTREIKKGEKESDALLLNYGKTAACRLMVRKILSKTNTAVTVASFGALATAVAGTAIAGIAIAAAVGIAGTALGVAAGIAVCPVMGVVGIVVAPVVAAAGIAATGAIAAAGGGIGAAAIFCGNRAVATLIHRGIPKETLAPKDAESRGAWIAGVEHTAGNVDETQEALTHMASSTNHVGKSTVGSAHATQVFTSTEYTFTSTTHISKSVESTTNFVNSGASTNHVIKSVESTTNFVNSGATAVGSDGVINQVYSIFKGYHDNEIFSTFDLMQISLSSLILTHSLVTFETAKLMMHEAKGYSASDFENNLNDHKPRDIKINCQKTTVRTVRLIDSTRQFFHSAYQLTSDKRECGRIGFDETGNLFINGTKFSAAILSELNKSKQDEILADLKLMNLGILKESVVVSKIENWMNDNLERKLELEKIIQEIQKNIFSKLHLRILKPHIPALLKILEGNDSKDFRQILLIAFDIFESMAFTSPTSLFQIIVILIYGINDNGPKSSPSQFFRMLGSELREHILDFYLKQVTGLEANYKWIYLDYAQAKLDFKNYGQTMQKCGKETLGIRDYWKTLQEFFDKTRPLKDKSIDKVTEQITFENNYFKGAVWCIQVSEILTVKSVQYFQRKESTFIEKKIEKKLDGILLKSIGTDTNTIKQTFFKKRN</sequence>
<name>A0AC35GP72_9BILA</name>
<organism evidence="1 2">
    <name type="scientific">Panagrolaimus sp. PS1159</name>
    <dbReference type="NCBI Taxonomy" id="55785"/>
    <lineage>
        <taxon>Eukaryota</taxon>
        <taxon>Metazoa</taxon>
        <taxon>Ecdysozoa</taxon>
        <taxon>Nematoda</taxon>
        <taxon>Chromadorea</taxon>
        <taxon>Rhabditida</taxon>
        <taxon>Tylenchina</taxon>
        <taxon>Panagrolaimomorpha</taxon>
        <taxon>Panagrolaimoidea</taxon>
        <taxon>Panagrolaimidae</taxon>
        <taxon>Panagrolaimus</taxon>
    </lineage>
</organism>
<dbReference type="WBParaSite" id="PS1159_v2.g7365.t1">
    <property type="protein sequence ID" value="PS1159_v2.g7365.t1"/>
    <property type="gene ID" value="PS1159_v2.g7365"/>
</dbReference>
<evidence type="ECO:0000313" key="2">
    <source>
        <dbReference type="WBParaSite" id="PS1159_v2.g7365.t1"/>
    </source>
</evidence>